<protein>
    <submittedName>
        <fullName evidence="1">YsrA</fullName>
    </submittedName>
</protein>
<name>N9TX43_9GAMM</name>
<keyword evidence="2" id="KW-1185">Reference proteome</keyword>
<evidence type="ECO:0000313" key="2">
    <source>
        <dbReference type="Proteomes" id="UP000023775"/>
    </source>
</evidence>
<evidence type="ECO:0000313" key="1">
    <source>
        <dbReference type="EMBL" id="ENY70630.1"/>
    </source>
</evidence>
<comment type="caution">
    <text evidence="1">The sequence shown here is derived from an EMBL/GenBank/DDBJ whole genome shotgun (WGS) entry which is preliminary data.</text>
</comment>
<accession>N9TX43</accession>
<dbReference type="OrthoDB" id="5588318at2"/>
<dbReference type="RefSeq" id="WP_005360415.1">
    <property type="nucleotide sequence ID" value="NZ_APVG01000063.1"/>
</dbReference>
<gene>
    <name evidence="1" type="ORF">G114_17344</name>
</gene>
<dbReference type="Proteomes" id="UP000023775">
    <property type="component" value="Unassembled WGS sequence"/>
</dbReference>
<proteinExistence type="predicted"/>
<dbReference type="EMBL" id="APVG01000063">
    <property type="protein sequence ID" value="ENY70630.1"/>
    <property type="molecule type" value="Genomic_DNA"/>
</dbReference>
<sequence>MSARHSVAWLVAADCTYRTDSLGYTRYQCDDGKQGTLREDAIGNVKGSGTGATWRTDALGNLKGSDGTTYLGDSGRGNNPNSKELVIWREDSLGNLRASDGSVCLTNALGQLTCSGENTPPTWFEGK</sequence>
<dbReference type="AlphaFoldDB" id="N9TX43"/>
<organism evidence="1 2">
    <name type="scientific">Aeromonas diversa CDC 2478-85</name>
    <dbReference type="NCBI Taxonomy" id="1268237"/>
    <lineage>
        <taxon>Bacteria</taxon>
        <taxon>Pseudomonadati</taxon>
        <taxon>Pseudomonadota</taxon>
        <taxon>Gammaproteobacteria</taxon>
        <taxon>Aeromonadales</taxon>
        <taxon>Aeromonadaceae</taxon>
        <taxon>Aeromonas</taxon>
    </lineage>
</organism>
<reference evidence="1 2" key="1">
    <citation type="journal article" date="2013" name="Genome Announc.">
        <title>Draft Genome Sequence of the Aeromonas diversa Type Strain.</title>
        <authorList>
            <person name="Farfan M."/>
            <person name="Spataro N."/>
            <person name="Sanglas A."/>
            <person name="Albarral V."/>
            <person name="Loren J.G."/>
            <person name="Bosch E."/>
            <person name="Fuste M.C."/>
        </authorList>
    </citation>
    <scope>NUCLEOTIDE SEQUENCE [LARGE SCALE GENOMIC DNA]</scope>
    <source>
        <strain evidence="1 2">2478-85</strain>
    </source>
</reference>
<dbReference type="PATRIC" id="fig|1268237.3.peg.3406"/>